<feature type="transmembrane region" description="Helical" evidence="1">
    <location>
        <begin position="104"/>
        <end position="122"/>
    </location>
</feature>
<feature type="transmembrane region" description="Helical" evidence="1">
    <location>
        <begin position="42"/>
        <end position="66"/>
    </location>
</feature>
<protein>
    <recommendedName>
        <fullName evidence="4">PrsW family intramembrane metalloprotease</fullName>
    </recommendedName>
</protein>
<keyword evidence="1" id="KW-0812">Transmembrane</keyword>
<evidence type="ECO:0008006" key="4">
    <source>
        <dbReference type="Google" id="ProtNLM"/>
    </source>
</evidence>
<keyword evidence="1" id="KW-1133">Transmembrane helix</keyword>
<accession>A0ABS6G1Z5</accession>
<gene>
    <name evidence="2" type="ORF">KQI88_08695</name>
</gene>
<reference evidence="2 3" key="1">
    <citation type="submission" date="2021-06" db="EMBL/GenBank/DDBJ databases">
        <authorList>
            <person name="Sun Q."/>
            <person name="Li D."/>
        </authorList>
    </citation>
    <scope>NUCLEOTIDE SEQUENCE [LARGE SCALE GENOMIC DNA]</scope>
    <source>
        <strain evidence="2 3">MSJ-5</strain>
    </source>
</reference>
<keyword evidence="1" id="KW-0472">Membrane</keyword>
<comment type="caution">
    <text evidence="2">The sequence shown here is derived from an EMBL/GenBank/DDBJ whole genome shotgun (WGS) entry which is preliminary data.</text>
</comment>
<dbReference type="Proteomes" id="UP000779508">
    <property type="component" value="Unassembled WGS sequence"/>
</dbReference>
<dbReference type="EMBL" id="JAHLQK010000003">
    <property type="protein sequence ID" value="MBU5676493.1"/>
    <property type="molecule type" value="Genomic_DNA"/>
</dbReference>
<evidence type="ECO:0000256" key="1">
    <source>
        <dbReference type="SAM" id="Phobius"/>
    </source>
</evidence>
<dbReference type="RefSeq" id="WP_216416292.1">
    <property type="nucleotide sequence ID" value="NZ_JAHLQK010000003.1"/>
</dbReference>
<name>A0ABS6G1Z5_9FIRM</name>
<organism evidence="2 3">
    <name type="scientific">Alkaliphilus flagellatus</name>
    <dbReference type="NCBI Taxonomy" id="2841507"/>
    <lineage>
        <taxon>Bacteria</taxon>
        <taxon>Bacillati</taxon>
        <taxon>Bacillota</taxon>
        <taxon>Clostridia</taxon>
        <taxon>Peptostreptococcales</taxon>
        <taxon>Natronincolaceae</taxon>
        <taxon>Alkaliphilus</taxon>
    </lineage>
</organism>
<feature type="transmembrane region" description="Helical" evidence="1">
    <location>
        <begin position="78"/>
        <end position="98"/>
    </location>
</feature>
<sequence length="126" mass="14001">MVIFAGMIAALFSYICNKWVLRGLGDIAIVVVVPFIEEALKTASSIIIGTSTIGTHFIFGLIEGIYDIVNSSKSIGKWAALASIISHSIFGLVTYLTIKVGYSIYWGIFLSWLIHSTWNWYITKYV</sequence>
<proteinExistence type="predicted"/>
<evidence type="ECO:0000313" key="2">
    <source>
        <dbReference type="EMBL" id="MBU5676493.1"/>
    </source>
</evidence>
<keyword evidence="3" id="KW-1185">Reference proteome</keyword>
<evidence type="ECO:0000313" key="3">
    <source>
        <dbReference type="Proteomes" id="UP000779508"/>
    </source>
</evidence>